<dbReference type="AlphaFoldDB" id="A0A9D1FHM8"/>
<proteinExistence type="predicted"/>
<evidence type="ECO:0000313" key="2">
    <source>
        <dbReference type="Proteomes" id="UP000886865"/>
    </source>
</evidence>
<comment type="caution">
    <text evidence="1">The sequence shown here is derived from an EMBL/GenBank/DDBJ whole genome shotgun (WGS) entry which is preliminary data.</text>
</comment>
<dbReference type="Proteomes" id="UP000886865">
    <property type="component" value="Unassembled WGS sequence"/>
</dbReference>
<evidence type="ECO:0000313" key="1">
    <source>
        <dbReference type="EMBL" id="HIS73395.1"/>
    </source>
</evidence>
<gene>
    <name evidence="1" type="ORF">IAA86_00035</name>
</gene>
<dbReference type="EMBL" id="DVJQ01000001">
    <property type="protein sequence ID" value="HIS73395.1"/>
    <property type="molecule type" value="Genomic_DNA"/>
</dbReference>
<name>A0A9D1FHM8_9BACT</name>
<accession>A0A9D1FHM8</accession>
<reference evidence="1" key="2">
    <citation type="journal article" date="2021" name="PeerJ">
        <title>Extensive microbial diversity within the chicken gut microbiome revealed by metagenomics and culture.</title>
        <authorList>
            <person name="Gilroy R."/>
            <person name="Ravi A."/>
            <person name="Getino M."/>
            <person name="Pursley I."/>
            <person name="Horton D.L."/>
            <person name="Alikhan N.F."/>
            <person name="Baker D."/>
            <person name="Gharbi K."/>
            <person name="Hall N."/>
            <person name="Watson M."/>
            <person name="Adriaenssens E.M."/>
            <person name="Foster-Nyarko E."/>
            <person name="Jarju S."/>
            <person name="Secka A."/>
            <person name="Antonio M."/>
            <person name="Oren A."/>
            <person name="Chaudhuri R.R."/>
            <person name="La Ragione R."/>
            <person name="Hildebrand F."/>
            <person name="Pallen M.J."/>
        </authorList>
    </citation>
    <scope>NUCLEOTIDE SEQUENCE</scope>
    <source>
        <strain evidence="1">CHK152-2871</strain>
    </source>
</reference>
<sequence>MKSQQFATNNFIGLESLQKEFRRSSFSFREHKTTIYQILNGILRDFEKLKNFIQNDY</sequence>
<protein>
    <submittedName>
        <fullName evidence="1">Uncharacterized protein</fullName>
    </submittedName>
</protein>
<organism evidence="1 2">
    <name type="scientific">Candidatus Galligastranaerophilus intestinavium</name>
    <dbReference type="NCBI Taxonomy" id="2840836"/>
    <lineage>
        <taxon>Bacteria</taxon>
        <taxon>Candidatus Galligastranaerophilus</taxon>
    </lineage>
</organism>
<reference evidence="1" key="1">
    <citation type="submission" date="2020-10" db="EMBL/GenBank/DDBJ databases">
        <authorList>
            <person name="Gilroy R."/>
        </authorList>
    </citation>
    <scope>NUCLEOTIDE SEQUENCE</scope>
    <source>
        <strain evidence="1">CHK152-2871</strain>
    </source>
</reference>